<dbReference type="EMBL" id="JAWDGP010000216">
    <property type="protein sequence ID" value="KAK3802754.1"/>
    <property type="molecule type" value="Genomic_DNA"/>
</dbReference>
<dbReference type="AlphaFoldDB" id="A0AAE1ECP6"/>
<dbReference type="Proteomes" id="UP001283361">
    <property type="component" value="Unassembled WGS sequence"/>
</dbReference>
<accession>A0AAE1ECP6</accession>
<feature type="compositionally biased region" description="Low complexity" evidence="1">
    <location>
        <begin position="55"/>
        <end position="75"/>
    </location>
</feature>
<evidence type="ECO:0000256" key="1">
    <source>
        <dbReference type="SAM" id="MobiDB-lite"/>
    </source>
</evidence>
<organism evidence="2 3">
    <name type="scientific">Elysia crispata</name>
    <name type="common">lettuce slug</name>
    <dbReference type="NCBI Taxonomy" id="231223"/>
    <lineage>
        <taxon>Eukaryota</taxon>
        <taxon>Metazoa</taxon>
        <taxon>Spiralia</taxon>
        <taxon>Lophotrochozoa</taxon>
        <taxon>Mollusca</taxon>
        <taxon>Gastropoda</taxon>
        <taxon>Heterobranchia</taxon>
        <taxon>Euthyneura</taxon>
        <taxon>Panpulmonata</taxon>
        <taxon>Sacoglossa</taxon>
        <taxon>Placobranchoidea</taxon>
        <taxon>Plakobranchidae</taxon>
        <taxon>Elysia</taxon>
    </lineage>
</organism>
<feature type="compositionally biased region" description="Polar residues" evidence="1">
    <location>
        <begin position="38"/>
        <end position="47"/>
    </location>
</feature>
<sequence length="87" mass="9547">MEDSFIDCSIKVTFDLFSKPARLEQARIKKGTTRDSNPRQMNGNVSNPGLIYTEKSASSSQMNGSGQQQLGSSSEVEGEGKEKMKLE</sequence>
<evidence type="ECO:0000313" key="2">
    <source>
        <dbReference type="EMBL" id="KAK3802754.1"/>
    </source>
</evidence>
<feature type="compositionally biased region" description="Basic and acidic residues" evidence="1">
    <location>
        <begin position="27"/>
        <end position="37"/>
    </location>
</feature>
<evidence type="ECO:0000313" key="3">
    <source>
        <dbReference type="Proteomes" id="UP001283361"/>
    </source>
</evidence>
<feature type="compositionally biased region" description="Basic and acidic residues" evidence="1">
    <location>
        <begin position="78"/>
        <end position="87"/>
    </location>
</feature>
<feature type="region of interest" description="Disordered" evidence="1">
    <location>
        <begin position="27"/>
        <end position="87"/>
    </location>
</feature>
<gene>
    <name evidence="2" type="ORF">RRG08_012269</name>
</gene>
<proteinExistence type="predicted"/>
<reference evidence="2" key="1">
    <citation type="journal article" date="2023" name="G3 (Bethesda)">
        <title>A reference genome for the long-term kleptoplast-retaining sea slug Elysia crispata morphotype clarki.</title>
        <authorList>
            <person name="Eastman K.E."/>
            <person name="Pendleton A.L."/>
            <person name="Shaikh M.A."/>
            <person name="Suttiyut T."/>
            <person name="Ogas R."/>
            <person name="Tomko P."/>
            <person name="Gavelis G."/>
            <person name="Widhalm J.R."/>
            <person name="Wisecaver J.H."/>
        </authorList>
    </citation>
    <scope>NUCLEOTIDE SEQUENCE</scope>
    <source>
        <strain evidence="2">ECLA1</strain>
    </source>
</reference>
<keyword evidence="3" id="KW-1185">Reference proteome</keyword>
<comment type="caution">
    <text evidence="2">The sequence shown here is derived from an EMBL/GenBank/DDBJ whole genome shotgun (WGS) entry which is preliminary data.</text>
</comment>
<protein>
    <submittedName>
        <fullName evidence="2">Uncharacterized protein</fullName>
    </submittedName>
</protein>
<name>A0AAE1ECP6_9GAST</name>